<keyword evidence="1" id="KW-0472">Membrane</keyword>
<dbReference type="AlphaFoldDB" id="A0A2L0F208"/>
<evidence type="ECO:0000313" key="3">
    <source>
        <dbReference type="Proteomes" id="UP000238348"/>
    </source>
</evidence>
<name>A0A2L0F208_SORCE</name>
<keyword evidence="1" id="KW-1133">Transmembrane helix</keyword>
<evidence type="ECO:0000313" key="2">
    <source>
        <dbReference type="EMBL" id="AUX45499.1"/>
    </source>
</evidence>
<dbReference type="Proteomes" id="UP000238348">
    <property type="component" value="Chromosome"/>
</dbReference>
<keyword evidence="1" id="KW-0812">Transmembrane</keyword>
<sequence length="92" mass="9278">MLGGVLTAYGALDVGVGLPRCETEGAAFCTGVFLPIGIGLPVMIWGIATNTGSRSAVNESPVTGQRGSLFVVPTHQFAGRPDTPGVSLGGTF</sequence>
<evidence type="ECO:0000256" key="1">
    <source>
        <dbReference type="SAM" id="Phobius"/>
    </source>
</evidence>
<feature type="transmembrane region" description="Helical" evidence="1">
    <location>
        <begin position="25"/>
        <end position="48"/>
    </location>
</feature>
<organism evidence="2 3">
    <name type="scientific">Sorangium cellulosum</name>
    <name type="common">Polyangium cellulosum</name>
    <dbReference type="NCBI Taxonomy" id="56"/>
    <lineage>
        <taxon>Bacteria</taxon>
        <taxon>Pseudomonadati</taxon>
        <taxon>Myxococcota</taxon>
        <taxon>Polyangia</taxon>
        <taxon>Polyangiales</taxon>
        <taxon>Polyangiaceae</taxon>
        <taxon>Sorangium</taxon>
    </lineage>
</organism>
<dbReference type="RefSeq" id="WP_104983872.1">
    <property type="nucleotide sequence ID" value="NZ_CP012673.1"/>
</dbReference>
<proteinExistence type="predicted"/>
<dbReference type="EMBL" id="CP012673">
    <property type="protein sequence ID" value="AUX45499.1"/>
    <property type="molecule type" value="Genomic_DNA"/>
</dbReference>
<reference evidence="2 3" key="1">
    <citation type="submission" date="2015-09" db="EMBL/GenBank/DDBJ databases">
        <title>Sorangium comparison.</title>
        <authorList>
            <person name="Zaburannyi N."/>
            <person name="Bunk B."/>
            <person name="Overmann J."/>
            <person name="Mueller R."/>
        </authorList>
    </citation>
    <scope>NUCLEOTIDE SEQUENCE [LARGE SCALE GENOMIC DNA]</scope>
    <source>
        <strain evidence="2 3">So ce26</strain>
    </source>
</reference>
<gene>
    <name evidence="2" type="ORF">SOCE26_069910</name>
</gene>
<accession>A0A2L0F208</accession>
<dbReference type="OrthoDB" id="5522503at2"/>
<protein>
    <submittedName>
        <fullName evidence="2">Uncharacterized protein</fullName>
    </submittedName>
</protein>